<dbReference type="VEuPathDB" id="FungiDB:FVEG_15074"/>
<dbReference type="KEGG" id="fvr:FVEG_15074"/>
<gene>
    <name evidence="1" type="ORF">FVEG_15074</name>
</gene>
<dbReference type="RefSeq" id="XP_018746040.1">
    <property type="nucleotide sequence ID" value="XM_018904165.1"/>
</dbReference>
<protein>
    <submittedName>
        <fullName evidence="1">Uncharacterized protein</fullName>
    </submittedName>
</protein>
<sequence>MQEKAEEEEGPVQRQMLLVLMMVVLEGGKKMRMVAMSMQEIGSADADNQTRKAEVADDLLILMGRRSQNPDAVGRCDFCGGAGSDFAVSQDSISWGLPAVRDKT</sequence>
<proteinExistence type="predicted"/>
<dbReference type="EMBL" id="DS022243">
    <property type="protein sequence ID" value="EWG39849.1"/>
    <property type="molecule type" value="Genomic_DNA"/>
</dbReference>
<dbReference type="Proteomes" id="UP000009096">
    <property type="component" value="Chromosome 6"/>
</dbReference>
<name>W7LWN3_GIBM7</name>
<reference evidence="1 2" key="1">
    <citation type="journal article" date="2010" name="Nature">
        <title>Comparative genomics reveals mobile pathogenicity chromosomes in Fusarium.</title>
        <authorList>
            <person name="Ma L.J."/>
            <person name="van der Does H.C."/>
            <person name="Borkovich K.A."/>
            <person name="Coleman J.J."/>
            <person name="Daboussi M.J."/>
            <person name="Di Pietro A."/>
            <person name="Dufresne M."/>
            <person name="Freitag M."/>
            <person name="Grabherr M."/>
            <person name="Henrissat B."/>
            <person name="Houterman P.M."/>
            <person name="Kang S."/>
            <person name="Shim W.B."/>
            <person name="Woloshuk C."/>
            <person name="Xie X."/>
            <person name="Xu J.R."/>
            <person name="Antoniw J."/>
            <person name="Baker S.E."/>
            <person name="Bluhm B.H."/>
            <person name="Breakspear A."/>
            <person name="Brown D.W."/>
            <person name="Butchko R.A."/>
            <person name="Chapman S."/>
            <person name="Coulson R."/>
            <person name="Coutinho P.M."/>
            <person name="Danchin E.G."/>
            <person name="Diener A."/>
            <person name="Gale L.R."/>
            <person name="Gardiner D.M."/>
            <person name="Goff S."/>
            <person name="Hammond-Kosack K.E."/>
            <person name="Hilburn K."/>
            <person name="Hua-Van A."/>
            <person name="Jonkers W."/>
            <person name="Kazan K."/>
            <person name="Kodira C.D."/>
            <person name="Koehrsen M."/>
            <person name="Kumar L."/>
            <person name="Lee Y.H."/>
            <person name="Li L."/>
            <person name="Manners J.M."/>
            <person name="Miranda-Saavedra D."/>
            <person name="Mukherjee M."/>
            <person name="Park G."/>
            <person name="Park J."/>
            <person name="Park S.Y."/>
            <person name="Proctor R.H."/>
            <person name="Regev A."/>
            <person name="Ruiz-Roldan M.C."/>
            <person name="Sain D."/>
            <person name="Sakthikumar S."/>
            <person name="Sykes S."/>
            <person name="Schwartz D.C."/>
            <person name="Turgeon B.G."/>
            <person name="Wapinski I."/>
            <person name="Yoder O."/>
            <person name="Young S."/>
            <person name="Zeng Q."/>
            <person name="Zhou S."/>
            <person name="Galagan J."/>
            <person name="Cuomo C.A."/>
            <person name="Kistler H.C."/>
            <person name="Rep M."/>
        </authorList>
    </citation>
    <scope>NUCLEOTIDE SEQUENCE [LARGE SCALE GENOMIC DNA]</scope>
    <source>
        <strain evidence="2">M3125 / FGSC 7600</strain>
    </source>
</reference>
<accession>W7LWN3</accession>
<dbReference type="GeneID" id="30071950"/>
<dbReference type="EMBL" id="CM000583">
    <property type="protein sequence ID" value="EWG39849.1"/>
    <property type="molecule type" value="Genomic_DNA"/>
</dbReference>
<organism evidence="1 2">
    <name type="scientific">Gibberella moniliformis (strain M3125 / FGSC 7600)</name>
    <name type="common">Maize ear and stalk rot fungus</name>
    <name type="synonym">Fusarium verticillioides</name>
    <dbReference type="NCBI Taxonomy" id="334819"/>
    <lineage>
        <taxon>Eukaryota</taxon>
        <taxon>Fungi</taxon>
        <taxon>Dikarya</taxon>
        <taxon>Ascomycota</taxon>
        <taxon>Pezizomycotina</taxon>
        <taxon>Sordariomycetes</taxon>
        <taxon>Hypocreomycetidae</taxon>
        <taxon>Hypocreales</taxon>
        <taxon>Nectriaceae</taxon>
        <taxon>Fusarium</taxon>
        <taxon>Fusarium fujikuroi species complex</taxon>
    </lineage>
</organism>
<keyword evidence="2" id="KW-1185">Reference proteome</keyword>
<dbReference type="AlphaFoldDB" id="W7LWN3"/>
<evidence type="ECO:0000313" key="2">
    <source>
        <dbReference type="Proteomes" id="UP000009096"/>
    </source>
</evidence>
<evidence type="ECO:0000313" key="1">
    <source>
        <dbReference type="EMBL" id="EWG39849.1"/>
    </source>
</evidence>